<dbReference type="AlphaFoldDB" id="A0A829WFN7"/>
<dbReference type="EMBL" id="BJLB01000001">
    <property type="protein sequence ID" value="GEA37683.1"/>
    <property type="molecule type" value="Genomic_DNA"/>
</dbReference>
<organism evidence="1 2">
    <name type="scientific">Enterocloster clostridioformis</name>
    <dbReference type="NCBI Taxonomy" id="1531"/>
    <lineage>
        <taxon>Bacteria</taxon>
        <taxon>Bacillati</taxon>
        <taxon>Bacillota</taxon>
        <taxon>Clostridia</taxon>
        <taxon>Lachnospirales</taxon>
        <taxon>Lachnospiraceae</taxon>
        <taxon>Enterocloster</taxon>
    </lineage>
</organism>
<proteinExistence type="predicted"/>
<protein>
    <submittedName>
        <fullName evidence="1">Uncharacterized protein</fullName>
    </submittedName>
</protein>
<sequence>MSKSYLTFVILAVEGIMTSTDGRAGKLIFKSNIMSLSTGISRPNAKVVVYARQYFPSFKLLHFYKSIST</sequence>
<name>A0A829WFN7_9FIRM</name>
<evidence type="ECO:0000313" key="2">
    <source>
        <dbReference type="Proteomes" id="UP000315200"/>
    </source>
</evidence>
<accession>A0A829WFN7</accession>
<evidence type="ECO:0000313" key="1">
    <source>
        <dbReference type="EMBL" id="GEA37683.1"/>
    </source>
</evidence>
<comment type="caution">
    <text evidence="1">The sequence shown here is derived from an EMBL/GenBank/DDBJ whole genome shotgun (WGS) entry which is preliminary data.</text>
</comment>
<dbReference type="Proteomes" id="UP000315200">
    <property type="component" value="Unassembled WGS sequence"/>
</dbReference>
<gene>
    <name evidence="1" type="ORF">Ccl03g_33960</name>
</gene>
<reference evidence="1 2" key="1">
    <citation type="submission" date="2019-06" db="EMBL/GenBank/DDBJ databases">
        <title>Draft genome sequence of [Clostridium] clostridioforme NBRC 113352.</title>
        <authorList>
            <person name="Miura T."/>
            <person name="Furukawa M."/>
            <person name="Shimamura M."/>
            <person name="Ohyama Y."/>
            <person name="Yamazoe A."/>
            <person name="Kawasaki H."/>
        </authorList>
    </citation>
    <scope>NUCLEOTIDE SEQUENCE [LARGE SCALE GENOMIC DNA]</scope>
    <source>
        <strain evidence="1 2">NBRC 113352</strain>
    </source>
</reference>